<organism evidence="1 2">
    <name type="scientific">Smallanthus sonchifolius</name>
    <dbReference type="NCBI Taxonomy" id="185202"/>
    <lineage>
        <taxon>Eukaryota</taxon>
        <taxon>Viridiplantae</taxon>
        <taxon>Streptophyta</taxon>
        <taxon>Embryophyta</taxon>
        <taxon>Tracheophyta</taxon>
        <taxon>Spermatophyta</taxon>
        <taxon>Magnoliopsida</taxon>
        <taxon>eudicotyledons</taxon>
        <taxon>Gunneridae</taxon>
        <taxon>Pentapetalae</taxon>
        <taxon>asterids</taxon>
        <taxon>campanulids</taxon>
        <taxon>Asterales</taxon>
        <taxon>Asteraceae</taxon>
        <taxon>Asteroideae</taxon>
        <taxon>Heliantheae alliance</taxon>
        <taxon>Millerieae</taxon>
        <taxon>Smallanthus</taxon>
    </lineage>
</organism>
<keyword evidence="2" id="KW-1185">Reference proteome</keyword>
<reference evidence="1 2" key="2">
    <citation type="journal article" date="2022" name="Mol. Ecol. Resour.">
        <title>The genomes of chicory, endive, great burdock and yacon provide insights into Asteraceae paleo-polyploidization history and plant inulin production.</title>
        <authorList>
            <person name="Fan W."/>
            <person name="Wang S."/>
            <person name="Wang H."/>
            <person name="Wang A."/>
            <person name="Jiang F."/>
            <person name="Liu H."/>
            <person name="Zhao H."/>
            <person name="Xu D."/>
            <person name="Zhang Y."/>
        </authorList>
    </citation>
    <scope>NUCLEOTIDE SEQUENCE [LARGE SCALE GENOMIC DNA]</scope>
    <source>
        <strain evidence="2">cv. Yunnan</strain>
        <tissue evidence="1">Leaves</tissue>
    </source>
</reference>
<name>A0ACB9D826_9ASTR</name>
<sequence>MEKFSAPSYNNVPLPMDEIHLAKQNAQEIAHLSSTTPKPNVVSSIVTAPGGILMITEISAPVLFVRFQPGGSDSLVATLSVLLPFLRTNRLPSSSRRFTEQELSDEASYYGIESQLKSVRLPNPLSGIDASVVATIQPASDGIVSAFTSIDDGSVWIAHGGQISVYDWNLTHADIFSVLLPLLCTNRFSSPSRRFTEQELSDEASYYGIESQLKSVRLPNPLSGIDASVVATIQPASDGIVSAFTAIDDGSVWIAQGGQISVYDWNLTHAGRRWRWKEVEARRLPPDASMEKFSAPSFINVPPPMDEIHLAKQNAQEIAHVSSTTPKPSVGSSIVTAPGGILMITEISAPVLLVRFSYLSLFI</sequence>
<protein>
    <submittedName>
        <fullName evidence="1">Uncharacterized protein</fullName>
    </submittedName>
</protein>
<evidence type="ECO:0000313" key="1">
    <source>
        <dbReference type="EMBL" id="KAI3742452.1"/>
    </source>
</evidence>
<evidence type="ECO:0000313" key="2">
    <source>
        <dbReference type="Proteomes" id="UP001056120"/>
    </source>
</evidence>
<reference evidence="2" key="1">
    <citation type="journal article" date="2022" name="Mol. Ecol. Resour.">
        <title>The genomes of chicory, endive, great burdock and yacon provide insights into Asteraceae palaeo-polyploidization history and plant inulin production.</title>
        <authorList>
            <person name="Fan W."/>
            <person name="Wang S."/>
            <person name="Wang H."/>
            <person name="Wang A."/>
            <person name="Jiang F."/>
            <person name="Liu H."/>
            <person name="Zhao H."/>
            <person name="Xu D."/>
            <person name="Zhang Y."/>
        </authorList>
    </citation>
    <scope>NUCLEOTIDE SEQUENCE [LARGE SCALE GENOMIC DNA]</scope>
    <source>
        <strain evidence="2">cv. Yunnan</strain>
    </source>
</reference>
<proteinExistence type="predicted"/>
<comment type="caution">
    <text evidence="1">The sequence shown here is derived from an EMBL/GenBank/DDBJ whole genome shotgun (WGS) entry which is preliminary data.</text>
</comment>
<dbReference type="Proteomes" id="UP001056120">
    <property type="component" value="Linkage Group LG20"/>
</dbReference>
<gene>
    <name evidence="1" type="ORF">L1987_60135</name>
</gene>
<dbReference type="EMBL" id="CM042037">
    <property type="protein sequence ID" value="KAI3742452.1"/>
    <property type="molecule type" value="Genomic_DNA"/>
</dbReference>
<accession>A0ACB9D826</accession>